<dbReference type="PANTHER" id="PTHR30346">
    <property type="entry name" value="TRANSCRIPTIONAL DUAL REGULATOR HCAR-RELATED"/>
    <property type="match status" value="1"/>
</dbReference>
<dbReference type="SUPFAM" id="SSF53850">
    <property type="entry name" value="Periplasmic binding protein-like II"/>
    <property type="match status" value="1"/>
</dbReference>
<gene>
    <name evidence="6" type="ORF">HAQ05_12135</name>
</gene>
<sequence>MSLGFISAARFKVLPQIVAGAYHTLKDIDVVLKEMSTPEQKEALLSNRLNLGLIRPDKLHPGIETVCVLRDPFALALPYDQPLAQREQLTVQDLDRQPFIMYSPSEGRYSFELLSGLFRAAGVEPSYVQYLYQTHTILSLVSIGMGIALVPSTAQHLPSERIIFKPIELGGAHAELHLAWRKGDPDPVTRNFRAYILGLSQGAG</sequence>
<dbReference type="Gene3D" id="3.40.190.10">
    <property type="entry name" value="Periplasmic binding protein-like II"/>
    <property type="match status" value="2"/>
</dbReference>
<evidence type="ECO:0000256" key="2">
    <source>
        <dbReference type="ARBA" id="ARBA00023015"/>
    </source>
</evidence>
<feature type="domain" description="LysR substrate-binding" evidence="5">
    <location>
        <begin position="2"/>
        <end position="197"/>
    </location>
</feature>
<evidence type="ECO:0000313" key="7">
    <source>
        <dbReference type="Proteomes" id="UP000805841"/>
    </source>
</evidence>
<keyword evidence="3" id="KW-0238">DNA-binding</keyword>
<dbReference type="InterPro" id="IPR005119">
    <property type="entry name" value="LysR_subst-bd"/>
</dbReference>
<dbReference type="RefSeq" id="WP_190420824.1">
    <property type="nucleotide sequence ID" value="NZ_JAAOCA010000013.1"/>
</dbReference>
<keyword evidence="4" id="KW-0804">Transcription</keyword>
<evidence type="ECO:0000256" key="1">
    <source>
        <dbReference type="ARBA" id="ARBA00009437"/>
    </source>
</evidence>
<organism evidence="6 7">
    <name type="scientific">Pseudomonas typographi</name>
    <dbReference type="NCBI Taxonomy" id="2715964"/>
    <lineage>
        <taxon>Bacteria</taxon>
        <taxon>Pseudomonadati</taxon>
        <taxon>Pseudomonadota</taxon>
        <taxon>Gammaproteobacteria</taxon>
        <taxon>Pseudomonadales</taxon>
        <taxon>Pseudomonadaceae</taxon>
        <taxon>Pseudomonas</taxon>
    </lineage>
</organism>
<comment type="similarity">
    <text evidence="1">Belongs to the LysR transcriptional regulatory family.</text>
</comment>
<protein>
    <recommendedName>
        <fullName evidence="5">LysR substrate-binding domain-containing protein</fullName>
    </recommendedName>
</protein>
<dbReference type="Proteomes" id="UP000805841">
    <property type="component" value="Unassembled WGS sequence"/>
</dbReference>
<accession>A0ABR7Z1T3</accession>
<evidence type="ECO:0000256" key="4">
    <source>
        <dbReference type="ARBA" id="ARBA00023163"/>
    </source>
</evidence>
<keyword evidence="2" id="KW-0805">Transcription regulation</keyword>
<dbReference type="PANTHER" id="PTHR30346:SF0">
    <property type="entry name" value="HCA OPERON TRANSCRIPTIONAL ACTIVATOR HCAR"/>
    <property type="match status" value="1"/>
</dbReference>
<reference evidence="6 7" key="1">
    <citation type="journal article" date="2020" name="Insects">
        <title>Bacteria Belonging to Pseudomonas typographi sp. nov. from the Bark Beetle Ips typographus Have Genomic Potential to Aid in the Host Ecology.</title>
        <authorList>
            <person name="Peral-Aranega E."/>
            <person name="Saati-Santamaria Z."/>
            <person name="Kolarik M."/>
            <person name="Rivas R."/>
            <person name="Garcia-Fraile P."/>
        </authorList>
    </citation>
    <scope>NUCLEOTIDE SEQUENCE [LARGE SCALE GENOMIC DNA]</scope>
    <source>
        <strain evidence="6 7">CA3A</strain>
    </source>
</reference>
<comment type="caution">
    <text evidence="6">The sequence shown here is derived from an EMBL/GenBank/DDBJ whole genome shotgun (WGS) entry which is preliminary data.</text>
</comment>
<dbReference type="EMBL" id="JAAOCA010000013">
    <property type="protein sequence ID" value="MBD1599450.1"/>
    <property type="molecule type" value="Genomic_DNA"/>
</dbReference>
<evidence type="ECO:0000313" key="6">
    <source>
        <dbReference type="EMBL" id="MBD1599450.1"/>
    </source>
</evidence>
<evidence type="ECO:0000259" key="5">
    <source>
        <dbReference type="Pfam" id="PF03466"/>
    </source>
</evidence>
<keyword evidence="7" id="KW-1185">Reference proteome</keyword>
<dbReference type="Pfam" id="PF03466">
    <property type="entry name" value="LysR_substrate"/>
    <property type="match status" value="1"/>
</dbReference>
<name>A0ABR7Z1T3_9PSED</name>
<proteinExistence type="inferred from homology"/>
<evidence type="ECO:0000256" key="3">
    <source>
        <dbReference type="ARBA" id="ARBA00023125"/>
    </source>
</evidence>